<keyword evidence="1" id="KW-0812">Transmembrane</keyword>
<organism evidence="2 3">
    <name type="scientific">Caulobacter vibrioides</name>
    <name type="common">Caulobacter crescentus</name>
    <dbReference type="NCBI Taxonomy" id="155892"/>
    <lineage>
        <taxon>Bacteria</taxon>
        <taxon>Pseudomonadati</taxon>
        <taxon>Pseudomonadota</taxon>
        <taxon>Alphaproteobacteria</taxon>
        <taxon>Caulobacterales</taxon>
        <taxon>Caulobacteraceae</taxon>
        <taxon>Caulobacter</taxon>
    </lineage>
</organism>
<accession>A0A258D0Y6</accession>
<evidence type="ECO:0000313" key="3">
    <source>
        <dbReference type="Proteomes" id="UP000215616"/>
    </source>
</evidence>
<reference evidence="2 3" key="1">
    <citation type="submission" date="2017-03" db="EMBL/GenBank/DDBJ databases">
        <title>Lifting the veil on microbial sulfur biogeochemistry in mining wastewaters.</title>
        <authorList>
            <person name="Kantor R.S."/>
            <person name="Colenbrander Nelson T."/>
            <person name="Marshall S."/>
            <person name="Bennett D."/>
            <person name="Apte S."/>
            <person name="Camacho D."/>
            <person name="Thomas B.C."/>
            <person name="Warren L.A."/>
            <person name="Banfield J.F."/>
        </authorList>
    </citation>
    <scope>NUCLEOTIDE SEQUENCE [LARGE SCALE GENOMIC DNA]</scope>
    <source>
        <strain evidence="2">32-67-7</strain>
    </source>
</reference>
<name>A0A258D0Y6_CAUVI</name>
<dbReference type="Proteomes" id="UP000215616">
    <property type="component" value="Unassembled WGS sequence"/>
</dbReference>
<feature type="transmembrane region" description="Helical" evidence="1">
    <location>
        <begin position="12"/>
        <end position="31"/>
    </location>
</feature>
<sequence>MTLRERIKSMTLREGCVVWLFALGLGGAIRWLGREWSIPLLGLPVDFWRGFLMTTASIPPIVALVIPLLLGAGTTPKPTDT</sequence>
<protein>
    <submittedName>
        <fullName evidence="2">Uncharacterized protein</fullName>
    </submittedName>
</protein>
<comment type="caution">
    <text evidence="2">The sequence shown here is derived from an EMBL/GenBank/DDBJ whole genome shotgun (WGS) entry which is preliminary data.</text>
</comment>
<dbReference type="EMBL" id="NCDQ01000235">
    <property type="protein sequence ID" value="OYX01585.1"/>
    <property type="molecule type" value="Genomic_DNA"/>
</dbReference>
<keyword evidence="1" id="KW-1133">Transmembrane helix</keyword>
<keyword evidence="1" id="KW-0472">Membrane</keyword>
<feature type="transmembrane region" description="Helical" evidence="1">
    <location>
        <begin position="51"/>
        <end position="72"/>
    </location>
</feature>
<dbReference type="AlphaFoldDB" id="A0A258D0Y6"/>
<evidence type="ECO:0000313" key="2">
    <source>
        <dbReference type="EMBL" id="OYX01585.1"/>
    </source>
</evidence>
<evidence type="ECO:0000256" key="1">
    <source>
        <dbReference type="SAM" id="Phobius"/>
    </source>
</evidence>
<proteinExistence type="predicted"/>
<gene>
    <name evidence="2" type="ORF">B7Z12_13865</name>
</gene>